<sequence length="131" mass="13710">MDQKERMPRPVDVACLLVTIQAALAVVGAVLMGSLALAGGGAPWIAWVLIAVALVAGISGWRLANKASTRGRRVLVLLVALEAVAFAAAGLRTLSESDFGMLSLANPHLIMPVVVVGLLLLPSSARTWFDR</sequence>
<gene>
    <name evidence="2" type="ORF">ACFSKW_10620</name>
</gene>
<feature type="transmembrane region" description="Helical" evidence="1">
    <location>
        <begin position="44"/>
        <end position="63"/>
    </location>
</feature>
<keyword evidence="1" id="KW-0812">Transmembrane</keyword>
<dbReference type="Proteomes" id="UP001597368">
    <property type="component" value="Unassembled WGS sequence"/>
</dbReference>
<name>A0ABW4STG8_9ACTN</name>
<keyword evidence="3" id="KW-1185">Reference proteome</keyword>
<evidence type="ECO:0000256" key="1">
    <source>
        <dbReference type="SAM" id="Phobius"/>
    </source>
</evidence>
<feature type="transmembrane region" description="Helical" evidence="1">
    <location>
        <begin position="75"/>
        <end position="94"/>
    </location>
</feature>
<feature type="transmembrane region" description="Helical" evidence="1">
    <location>
        <begin position="12"/>
        <end position="38"/>
    </location>
</feature>
<dbReference type="EMBL" id="JBHUFV010000016">
    <property type="protein sequence ID" value="MFD1931931.1"/>
    <property type="molecule type" value="Genomic_DNA"/>
</dbReference>
<evidence type="ECO:0000313" key="3">
    <source>
        <dbReference type="Proteomes" id="UP001597368"/>
    </source>
</evidence>
<feature type="transmembrane region" description="Helical" evidence="1">
    <location>
        <begin position="109"/>
        <end position="129"/>
    </location>
</feature>
<evidence type="ECO:0000313" key="2">
    <source>
        <dbReference type="EMBL" id="MFD1931931.1"/>
    </source>
</evidence>
<organism evidence="2 3">
    <name type="scientific">Nonomuraea mangrovi</name>
    <dbReference type="NCBI Taxonomy" id="2316207"/>
    <lineage>
        <taxon>Bacteria</taxon>
        <taxon>Bacillati</taxon>
        <taxon>Actinomycetota</taxon>
        <taxon>Actinomycetes</taxon>
        <taxon>Streptosporangiales</taxon>
        <taxon>Streptosporangiaceae</taxon>
        <taxon>Nonomuraea</taxon>
    </lineage>
</organism>
<keyword evidence="1" id="KW-0472">Membrane</keyword>
<keyword evidence="1" id="KW-1133">Transmembrane helix</keyword>
<reference evidence="3" key="1">
    <citation type="journal article" date="2019" name="Int. J. Syst. Evol. Microbiol.">
        <title>The Global Catalogue of Microorganisms (GCM) 10K type strain sequencing project: providing services to taxonomists for standard genome sequencing and annotation.</title>
        <authorList>
            <consortium name="The Broad Institute Genomics Platform"/>
            <consortium name="The Broad Institute Genome Sequencing Center for Infectious Disease"/>
            <person name="Wu L."/>
            <person name="Ma J."/>
        </authorList>
    </citation>
    <scope>NUCLEOTIDE SEQUENCE [LARGE SCALE GENOMIC DNA]</scope>
    <source>
        <strain evidence="3">ICMP 6774ER</strain>
    </source>
</reference>
<protein>
    <submittedName>
        <fullName evidence="2">Uncharacterized protein</fullName>
    </submittedName>
</protein>
<comment type="caution">
    <text evidence="2">The sequence shown here is derived from an EMBL/GenBank/DDBJ whole genome shotgun (WGS) entry which is preliminary data.</text>
</comment>
<accession>A0ABW4STG8</accession>
<proteinExistence type="predicted"/>
<dbReference type="RefSeq" id="WP_379571737.1">
    <property type="nucleotide sequence ID" value="NZ_JBHUFV010000016.1"/>
</dbReference>